<proteinExistence type="predicted"/>
<gene>
    <name evidence="1" type="ORF">ERS852560_02677</name>
    <name evidence="3" type="ORF">GKD54_13795</name>
    <name evidence="2" type="ORF">GKD58_08855</name>
</gene>
<dbReference type="Proteomes" id="UP000095332">
    <property type="component" value="Unassembled WGS sequence"/>
</dbReference>
<organism evidence="1 4">
    <name type="scientific">Parabacteroides distasonis</name>
    <dbReference type="NCBI Taxonomy" id="823"/>
    <lineage>
        <taxon>Bacteria</taxon>
        <taxon>Pseudomonadati</taxon>
        <taxon>Bacteroidota</taxon>
        <taxon>Bacteroidia</taxon>
        <taxon>Bacteroidales</taxon>
        <taxon>Tannerellaceae</taxon>
        <taxon>Parabacteroides</taxon>
    </lineage>
</organism>
<evidence type="ECO:0000313" key="2">
    <source>
        <dbReference type="EMBL" id="MRY84361.1"/>
    </source>
</evidence>
<dbReference type="RefSeq" id="WP_057328884.1">
    <property type="nucleotide sequence ID" value="NZ_CZBM01000011.1"/>
</dbReference>
<accession>A0A174W7S7</accession>
<dbReference type="EMBL" id="WKMW01000007">
    <property type="protein sequence ID" value="MRY84361.1"/>
    <property type="molecule type" value="Genomic_DNA"/>
</dbReference>
<name>A0A174W7S7_PARDI</name>
<reference evidence="5 6" key="2">
    <citation type="journal article" date="2019" name="Nat. Med.">
        <title>A library of human gut bacterial isolates paired with longitudinal multiomics data enables mechanistic microbiome research.</title>
        <authorList>
            <person name="Poyet M."/>
            <person name="Groussin M."/>
            <person name="Gibbons S.M."/>
            <person name="Avila-Pacheco J."/>
            <person name="Jiang X."/>
            <person name="Kearney S.M."/>
            <person name="Perrotta A.R."/>
            <person name="Berdy B."/>
            <person name="Zhao S."/>
            <person name="Lieberman T.D."/>
            <person name="Swanson P.K."/>
            <person name="Smith M."/>
            <person name="Roesemann S."/>
            <person name="Alexander J.E."/>
            <person name="Rich S.A."/>
            <person name="Livny J."/>
            <person name="Vlamakis H."/>
            <person name="Clish C."/>
            <person name="Bullock K."/>
            <person name="Deik A."/>
            <person name="Scott J."/>
            <person name="Pierce K.A."/>
            <person name="Xavier R.J."/>
            <person name="Alm E.J."/>
        </authorList>
    </citation>
    <scope>NUCLEOTIDE SEQUENCE [LARGE SCALE GENOMIC DNA]</scope>
    <source>
        <strain evidence="3 6">BIOML-A10</strain>
        <strain evidence="2 5">BIOML-A11</strain>
    </source>
</reference>
<dbReference type="AlphaFoldDB" id="A0A174W7S7"/>
<dbReference type="EMBL" id="CZBM01000011">
    <property type="protein sequence ID" value="CUQ40488.1"/>
    <property type="molecule type" value="Genomic_DNA"/>
</dbReference>
<evidence type="ECO:0000313" key="4">
    <source>
        <dbReference type="Proteomes" id="UP000095332"/>
    </source>
</evidence>
<dbReference type="EMBL" id="WKMX01000012">
    <property type="protein sequence ID" value="MRZ07258.1"/>
    <property type="molecule type" value="Genomic_DNA"/>
</dbReference>
<evidence type="ECO:0000313" key="3">
    <source>
        <dbReference type="EMBL" id="MRZ07258.1"/>
    </source>
</evidence>
<evidence type="ECO:0000313" key="1">
    <source>
        <dbReference type="EMBL" id="CUQ40488.1"/>
    </source>
</evidence>
<reference evidence="1 4" key="1">
    <citation type="submission" date="2015-09" db="EMBL/GenBank/DDBJ databases">
        <authorList>
            <consortium name="Pathogen Informatics"/>
        </authorList>
    </citation>
    <scope>NUCLEOTIDE SEQUENCE [LARGE SCALE GENOMIC DNA]</scope>
    <source>
        <strain evidence="1 4">2789STDY5834948</strain>
    </source>
</reference>
<dbReference type="Proteomes" id="UP000471216">
    <property type="component" value="Unassembled WGS sequence"/>
</dbReference>
<evidence type="ECO:0000313" key="6">
    <source>
        <dbReference type="Proteomes" id="UP000471216"/>
    </source>
</evidence>
<sequence length="65" mass="7289">MNEAIDMLTIKVEALSKTVSTLCKENCRLNNEIEGLKVLIEGKHNANRIFHKAMTVSLQGGRYGR</sequence>
<dbReference type="Proteomes" id="UP000450599">
    <property type="component" value="Unassembled WGS sequence"/>
</dbReference>
<protein>
    <submittedName>
        <fullName evidence="1">Uncharacterized protein</fullName>
    </submittedName>
</protein>
<evidence type="ECO:0000313" key="5">
    <source>
        <dbReference type="Proteomes" id="UP000450599"/>
    </source>
</evidence>